<keyword evidence="4" id="KW-0560">Oxidoreductase</keyword>
<evidence type="ECO:0000313" key="7">
    <source>
        <dbReference type="EMBL" id="KYM77681.1"/>
    </source>
</evidence>
<dbReference type="PANTHER" id="PTHR11011">
    <property type="entry name" value="MALE STERILITY PROTEIN 2-RELATED"/>
    <property type="match status" value="1"/>
</dbReference>
<keyword evidence="8" id="KW-1185">Reference proteome</keyword>
<feature type="domain" description="Fatty acyl-CoA reductase C-terminal" evidence="5">
    <location>
        <begin position="327"/>
        <end position="417"/>
    </location>
</feature>
<feature type="transmembrane region" description="Helical" evidence="4">
    <location>
        <begin position="318"/>
        <end position="341"/>
    </location>
</feature>
<evidence type="ECO:0000313" key="8">
    <source>
        <dbReference type="Proteomes" id="UP000078540"/>
    </source>
</evidence>
<keyword evidence="4" id="KW-0521">NADP</keyword>
<dbReference type="Gene3D" id="3.40.50.720">
    <property type="entry name" value="NAD(P)-binding Rossmann-like Domain"/>
    <property type="match status" value="1"/>
</dbReference>
<evidence type="ECO:0000256" key="4">
    <source>
        <dbReference type="RuleBase" id="RU363097"/>
    </source>
</evidence>
<keyword evidence="4" id="KW-0812">Transmembrane</keyword>
<dbReference type="EC" id="1.2.1.84" evidence="4"/>
<evidence type="ECO:0000256" key="3">
    <source>
        <dbReference type="ARBA" id="ARBA00023098"/>
    </source>
</evidence>
<reference evidence="7 8" key="1">
    <citation type="submission" date="2015-09" db="EMBL/GenBank/DDBJ databases">
        <title>Atta colombica WGS genome.</title>
        <authorList>
            <person name="Nygaard S."/>
            <person name="Hu H."/>
            <person name="Boomsma J."/>
            <person name="Zhang G."/>
        </authorList>
    </citation>
    <scope>NUCLEOTIDE SEQUENCE [LARGE SCALE GENOMIC DNA]</scope>
    <source>
        <strain evidence="7">Treedump-2</strain>
        <tissue evidence="7">Whole body</tissue>
    </source>
</reference>
<sequence>MSLCEWYAKRVVLLTGVTSELGRALLEKILRCLPDVRVYVVLRSQNDLNGEERLKKIFASPGYERLRQEMPSAISRVKTFEGNLLYENLALSIEDKVSLREVTVAFHAAGPHDYFLEYCQELPKLRSVAIASSIFKHRGRITECLQNEKIPNLPIALVRFPCIGPAYKEPMPGFVESLKGPTALMIGAGFAYGNSKLPAEIIPIDIAVNTMIAAAWEVGMYNENVDAHIKLRKKPYKFPLMISLVKLCFLSALRRLNVLFFSCFLSFSRRTNVTKPVVYNAPQLGCTWNDLIKKSRRASSKFPYPTFGIRGMTSIEPLYWILVIFLEWLPSLICDIVFGLCGRKQRILAEYDRVRNALQPLKSISSRSWPVERNHVYLLKERLMKEERDVFPIIEEIDIESYVLCVAAATRKYCVNEDTLNIIKIIYLFFLYIPVILIVTYIASHTSLLHA</sequence>
<feature type="transmembrane region" description="Helical" evidence="4">
    <location>
        <begin position="425"/>
        <end position="443"/>
    </location>
</feature>
<name>A0A195AZP7_9HYME</name>
<keyword evidence="3 4" id="KW-0443">Lipid metabolism</keyword>
<protein>
    <recommendedName>
        <fullName evidence="4">Fatty acyl-CoA reductase</fullName>
        <ecNumber evidence="4">1.2.1.84</ecNumber>
    </recommendedName>
</protein>
<keyword evidence="4" id="KW-0472">Membrane</keyword>
<dbReference type="InterPro" id="IPR013120">
    <property type="entry name" value="FAR_NAD-bd"/>
</dbReference>
<comment type="function">
    <text evidence="4">Catalyzes the reduction of fatty acyl-CoA to fatty alcohols.</text>
</comment>
<organism evidence="7 8">
    <name type="scientific">Atta colombica</name>
    <dbReference type="NCBI Taxonomy" id="520822"/>
    <lineage>
        <taxon>Eukaryota</taxon>
        <taxon>Metazoa</taxon>
        <taxon>Ecdysozoa</taxon>
        <taxon>Arthropoda</taxon>
        <taxon>Hexapoda</taxon>
        <taxon>Insecta</taxon>
        <taxon>Pterygota</taxon>
        <taxon>Neoptera</taxon>
        <taxon>Endopterygota</taxon>
        <taxon>Hymenoptera</taxon>
        <taxon>Apocrita</taxon>
        <taxon>Aculeata</taxon>
        <taxon>Formicoidea</taxon>
        <taxon>Formicidae</taxon>
        <taxon>Myrmicinae</taxon>
        <taxon>Atta</taxon>
    </lineage>
</organism>
<dbReference type="InterPro" id="IPR026055">
    <property type="entry name" value="FAR"/>
</dbReference>
<evidence type="ECO:0000259" key="6">
    <source>
        <dbReference type="Pfam" id="PF07993"/>
    </source>
</evidence>
<evidence type="ECO:0000256" key="2">
    <source>
        <dbReference type="ARBA" id="ARBA00022516"/>
    </source>
</evidence>
<dbReference type="AlphaFoldDB" id="A0A195AZP7"/>
<comment type="similarity">
    <text evidence="1 4">Belongs to the fatty acyl-CoA reductase family.</text>
</comment>
<dbReference type="InterPro" id="IPR033640">
    <property type="entry name" value="FAR_C"/>
</dbReference>
<keyword evidence="4" id="KW-1133">Transmembrane helix</keyword>
<dbReference type="GO" id="GO:0005777">
    <property type="term" value="C:peroxisome"/>
    <property type="evidence" value="ECO:0007669"/>
    <property type="project" value="TreeGrafter"/>
</dbReference>
<comment type="catalytic activity">
    <reaction evidence="4">
        <text>a long-chain fatty acyl-CoA + 2 NADPH + 2 H(+) = a long-chain primary fatty alcohol + 2 NADP(+) + CoA</text>
        <dbReference type="Rhea" id="RHEA:52716"/>
        <dbReference type="ChEBI" id="CHEBI:15378"/>
        <dbReference type="ChEBI" id="CHEBI:57287"/>
        <dbReference type="ChEBI" id="CHEBI:57783"/>
        <dbReference type="ChEBI" id="CHEBI:58349"/>
        <dbReference type="ChEBI" id="CHEBI:77396"/>
        <dbReference type="ChEBI" id="CHEBI:83139"/>
        <dbReference type="EC" id="1.2.1.84"/>
    </reaction>
</comment>
<dbReference type="GO" id="GO:0035336">
    <property type="term" value="P:long-chain fatty-acyl-CoA metabolic process"/>
    <property type="evidence" value="ECO:0007669"/>
    <property type="project" value="TreeGrafter"/>
</dbReference>
<evidence type="ECO:0000256" key="1">
    <source>
        <dbReference type="ARBA" id="ARBA00005928"/>
    </source>
</evidence>
<gene>
    <name evidence="7" type="ORF">ALC53_11691</name>
</gene>
<dbReference type="InterPro" id="IPR036291">
    <property type="entry name" value="NAD(P)-bd_dom_sf"/>
</dbReference>
<dbReference type="GO" id="GO:0080019">
    <property type="term" value="F:alcohol-forming very long-chain fatty acyl-CoA reductase activity"/>
    <property type="evidence" value="ECO:0007669"/>
    <property type="project" value="InterPro"/>
</dbReference>
<dbReference type="Proteomes" id="UP000078540">
    <property type="component" value="Unassembled WGS sequence"/>
</dbReference>
<dbReference type="SUPFAM" id="SSF51735">
    <property type="entry name" value="NAD(P)-binding Rossmann-fold domains"/>
    <property type="match status" value="1"/>
</dbReference>
<evidence type="ECO:0000259" key="5">
    <source>
        <dbReference type="Pfam" id="PF03015"/>
    </source>
</evidence>
<dbReference type="STRING" id="520822.A0A195AZP7"/>
<dbReference type="PANTHER" id="PTHR11011:SF116">
    <property type="entry name" value="FATTY ACYL-COA REDUCTASE CG5065-RELATED"/>
    <property type="match status" value="1"/>
</dbReference>
<dbReference type="GO" id="GO:0102965">
    <property type="term" value="F:alcohol-forming long-chain fatty acyl-CoA reductase activity"/>
    <property type="evidence" value="ECO:0007669"/>
    <property type="project" value="UniProtKB-EC"/>
</dbReference>
<feature type="domain" description="Thioester reductase (TE)" evidence="6">
    <location>
        <begin position="14"/>
        <end position="117"/>
    </location>
</feature>
<keyword evidence="2 4" id="KW-0444">Lipid biosynthesis</keyword>
<proteinExistence type="inferred from homology"/>
<dbReference type="Pfam" id="PF07993">
    <property type="entry name" value="NAD_binding_4"/>
    <property type="match status" value="1"/>
</dbReference>
<accession>A0A195AZP7</accession>
<dbReference type="Pfam" id="PF03015">
    <property type="entry name" value="Sterile"/>
    <property type="match status" value="1"/>
</dbReference>
<dbReference type="EMBL" id="KQ976692">
    <property type="protein sequence ID" value="KYM77681.1"/>
    <property type="molecule type" value="Genomic_DNA"/>
</dbReference>